<dbReference type="Gene3D" id="3.40.30.10">
    <property type="entry name" value="Glutaredoxin"/>
    <property type="match status" value="1"/>
</dbReference>
<dbReference type="CDD" id="cd02970">
    <property type="entry name" value="PRX_like2"/>
    <property type="match status" value="1"/>
</dbReference>
<dbReference type="PANTHER" id="PTHR28630">
    <property type="match status" value="1"/>
</dbReference>
<accession>A0A8H5FXQ5</accession>
<dbReference type="InterPro" id="IPR032801">
    <property type="entry name" value="PXL2A/B/C"/>
</dbReference>
<evidence type="ECO:0008006" key="3">
    <source>
        <dbReference type="Google" id="ProtNLM"/>
    </source>
</evidence>
<dbReference type="Proteomes" id="UP000559027">
    <property type="component" value="Unassembled WGS sequence"/>
</dbReference>
<dbReference type="EMBL" id="JAACJO010000011">
    <property type="protein sequence ID" value="KAF5352602.1"/>
    <property type="molecule type" value="Genomic_DNA"/>
</dbReference>
<keyword evidence="2" id="KW-1185">Reference proteome</keyword>
<evidence type="ECO:0000313" key="1">
    <source>
        <dbReference type="EMBL" id="KAF5352602.1"/>
    </source>
</evidence>
<dbReference type="InterPro" id="IPR036249">
    <property type="entry name" value="Thioredoxin-like_sf"/>
</dbReference>
<dbReference type="SUPFAM" id="SSF52833">
    <property type="entry name" value="Thioredoxin-like"/>
    <property type="match status" value="1"/>
</dbReference>
<proteinExistence type="predicted"/>
<dbReference type="AlphaFoldDB" id="A0A8H5FXQ5"/>
<dbReference type="Pfam" id="PF13911">
    <property type="entry name" value="AhpC-TSA_2"/>
    <property type="match status" value="1"/>
</dbReference>
<reference evidence="1 2" key="1">
    <citation type="journal article" date="2020" name="ISME J.">
        <title>Uncovering the hidden diversity of litter-decomposition mechanisms in mushroom-forming fungi.</title>
        <authorList>
            <person name="Floudas D."/>
            <person name="Bentzer J."/>
            <person name="Ahren D."/>
            <person name="Johansson T."/>
            <person name="Persson P."/>
            <person name="Tunlid A."/>
        </authorList>
    </citation>
    <scope>NUCLEOTIDE SEQUENCE [LARGE SCALE GENOMIC DNA]</scope>
    <source>
        <strain evidence="1 2">CBS 146.42</strain>
    </source>
</reference>
<dbReference type="PANTHER" id="PTHR28630:SF3">
    <property type="entry name" value="PEROXIREDOXIN-LIKE 2C"/>
    <property type="match status" value="1"/>
</dbReference>
<evidence type="ECO:0000313" key="2">
    <source>
        <dbReference type="Proteomes" id="UP000559027"/>
    </source>
</evidence>
<organism evidence="1 2">
    <name type="scientific">Leucocoprinus leucothites</name>
    <dbReference type="NCBI Taxonomy" id="201217"/>
    <lineage>
        <taxon>Eukaryota</taxon>
        <taxon>Fungi</taxon>
        <taxon>Dikarya</taxon>
        <taxon>Basidiomycota</taxon>
        <taxon>Agaricomycotina</taxon>
        <taxon>Agaricomycetes</taxon>
        <taxon>Agaricomycetidae</taxon>
        <taxon>Agaricales</taxon>
        <taxon>Agaricineae</taxon>
        <taxon>Agaricaceae</taxon>
        <taxon>Leucocoprinus</taxon>
    </lineage>
</organism>
<name>A0A8H5FXQ5_9AGAR</name>
<protein>
    <recommendedName>
        <fullName evidence="3">Thioredoxin domain-containing protein</fullName>
    </recommendedName>
</protein>
<sequence length="199" mass="21984">MTDPHRIPTDDELKVASTLNVLDIEGKEIPFSSLFANQKTIVVFIRHFFCGRCQEYVEALAQVPRSKLEDLGTSIVVIGCGEWQPIKGYLEKTGFKGAIYADPTRKVYHALGMDIEKLATTPAGEKKRSYIRSSILSVTLSSTWSGPLTNPRLIGKQGNISQLGGEFILGPGNTCSFASRMQHTEDHVEVDDLLKALEE</sequence>
<comment type="caution">
    <text evidence="1">The sequence shown here is derived from an EMBL/GenBank/DDBJ whole genome shotgun (WGS) entry which is preliminary data.</text>
</comment>
<gene>
    <name evidence="1" type="ORF">D9756_006337</name>
</gene>
<dbReference type="OrthoDB" id="40334at2759"/>